<dbReference type="AlphaFoldDB" id="A0A1C7NFB8"/>
<keyword evidence="2" id="KW-1185">Reference proteome</keyword>
<reference evidence="1 2" key="1">
    <citation type="submission" date="2016-03" db="EMBL/GenBank/DDBJ databases">
        <title>Choanephora cucurbitarum.</title>
        <authorList>
            <person name="Min B."/>
            <person name="Park H."/>
            <person name="Park J.-H."/>
            <person name="Shin H.-D."/>
            <person name="Choi I.-G."/>
        </authorList>
    </citation>
    <scope>NUCLEOTIDE SEQUENCE [LARGE SCALE GENOMIC DNA]</scope>
    <source>
        <strain evidence="1 2">KUS-F28377</strain>
    </source>
</reference>
<sequence length="66" mass="7938">MTELLPEDISICYLAIFFRKLGVGINQLYEARLSTNVMSPHLRMLDEHRHSQIERLLQNLHYRREQ</sequence>
<accession>A0A1C7NFB8</accession>
<organism evidence="1 2">
    <name type="scientific">Choanephora cucurbitarum</name>
    <dbReference type="NCBI Taxonomy" id="101091"/>
    <lineage>
        <taxon>Eukaryota</taxon>
        <taxon>Fungi</taxon>
        <taxon>Fungi incertae sedis</taxon>
        <taxon>Mucoromycota</taxon>
        <taxon>Mucoromycotina</taxon>
        <taxon>Mucoromycetes</taxon>
        <taxon>Mucorales</taxon>
        <taxon>Mucorineae</taxon>
        <taxon>Choanephoraceae</taxon>
        <taxon>Choanephoroideae</taxon>
        <taxon>Choanephora</taxon>
    </lineage>
</organism>
<evidence type="ECO:0000313" key="2">
    <source>
        <dbReference type="Proteomes" id="UP000093000"/>
    </source>
</evidence>
<dbReference type="InParanoid" id="A0A1C7NFB8"/>
<comment type="caution">
    <text evidence="1">The sequence shown here is derived from an EMBL/GenBank/DDBJ whole genome shotgun (WGS) entry which is preliminary data.</text>
</comment>
<proteinExistence type="predicted"/>
<dbReference type="EMBL" id="LUGH01000207">
    <property type="protein sequence ID" value="OBZ87650.1"/>
    <property type="molecule type" value="Genomic_DNA"/>
</dbReference>
<evidence type="ECO:0000313" key="1">
    <source>
        <dbReference type="EMBL" id="OBZ87650.1"/>
    </source>
</evidence>
<dbReference type="Proteomes" id="UP000093000">
    <property type="component" value="Unassembled WGS sequence"/>
</dbReference>
<protein>
    <submittedName>
        <fullName evidence="1">Uncharacterized protein</fullName>
    </submittedName>
</protein>
<name>A0A1C7NFB8_9FUNG</name>
<gene>
    <name evidence="1" type="ORF">A0J61_04300</name>
</gene>